<dbReference type="Pfam" id="PF01569">
    <property type="entry name" value="PAP2"/>
    <property type="match status" value="1"/>
</dbReference>
<dbReference type="InterPro" id="IPR033879">
    <property type="entry name" value="UPP_Pase"/>
</dbReference>
<feature type="domain" description="Phosphatidic acid phosphatase type 2/haloperoxidase" evidence="2">
    <location>
        <begin position="54"/>
        <end position="165"/>
    </location>
</feature>
<feature type="transmembrane region" description="Helical" evidence="1">
    <location>
        <begin position="57"/>
        <end position="80"/>
    </location>
</feature>
<dbReference type="RefSeq" id="WP_331702805.1">
    <property type="nucleotide sequence ID" value="NZ_JAZHFS010000026.1"/>
</dbReference>
<sequence>MDYTLYSLINGLAGKFVSLDKTMVFIAQNFQYLFVLALLLLWFKKDTKEKVMANRKAAILGVMTMLIALGINHIIGFIYFRPRPYTLHAAHLLVNPSIDPSFPSDHATFSLALALPILVVNKYFGRVMIGISLLLCFARVYVGLHYPLDIVGGAIIAYATYKTIQKFPGYFDYITNFALKIWDMIVFKIEDLRKKV</sequence>
<evidence type="ECO:0000313" key="4">
    <source>
        <dbReference type="Proteomes" id="UP001498469"/>
    </source>
</evidence>
<keyword evidence="4" id="KW-1185">Reference proteome</keyword>
<dbReference type="InterPro" id="IPR000326">
    <property type="entry name" value="PAP2/HPO"/>
</dbReference>
<evidence type="ECO:0000256" key="1">
    <source>
        <dbReference type="SAM" id="Phobius"/>
    </source>
</evidence>
<dbReference type="InterPro" id="IPR036938">
    <property type="entry name" value="PAP2/HPO_sf"/>
</dbReference>
<dbReference type="Gene3D" id="1.20.144.10">
    <property type="entry name" value="Phosphatidic acid phosphatase type 2/haloperoxidase"/>
    <property type="match status" value="1"/>
</dbReference>
<keyword evidence="1" id="KW-1133">Transmembrane helix</keyword>
<name>A0ABU7UUL3_9CLOT</name>
<dbReference type="Proteomes" id="UP001498469">
    <property type="component" value="Unassembled WGS sequence"/>
</dbReference>
<dbReference type="PANTHER" id="PTHR14969:SF58">
    <property type="entry name" value="UNDECAPRENYL-DIPHOSPHATASE BCRC"/>
    <property type="match status" value="1"/>
</dbReference>
<dbReference type="EMBL" id="JAZHFS010000026">
    <property type="protein sequence ID" value="MEF2114636.1"/>
    <property type="molecule type" value="Genomic_DNA"/>
</dbReference>
<comment type="caution">
    <text evidence="3">The sequence shown here is derived from an EMBL/GenBank/DDBJ whole genome shotgun (WGS) entry which is preliminary data.</text>
</comment>
<gene>
    <name evidence="3" type="ORF">SJI18_20315</name>
</gene>
<accession>A0ABU7UUL3</accession>
<dbReference type="PANTHER" id="PTHR14969">
    <property type="entry name" value="SPHINGOSINE-1-PHOSPHATE PHOSPHOHYDROLASE"/>
    <property type="match status" value="1"/>
</dbReference>
<evidence type="ECO:0000259" key="2">
    <source>
        <dbReference type="SMART" id="SM00014"/>
    </source>
</evidence>
<protein>
    <submittedName>
        <fullName evidence="3">Undecaprenyl-diphosphatase</fullName>
    </submittedName>
</protein>
<dbReference type="SMART" id="SM00014">
    <property type="entry name" value="acidPPc"/>
    <property type="match status" value="1"/>
</dbReference>
<organism evidence="3 4">
    <name type="scientific">Clostridium frigoriphilum</name>
    <dbReference type="NCBI Taxonomy" id="443253"/>
    <lineage>
        <taxon>Bacteria</taxon>
        <taxon>Bacillati</taxon>
        <taxon>Bacillota</taxon>
        <taxon>Clostridia</taxon>
        <taxon>Eubacteriales</taxon>
        <taxon>Clostridiaceae</taxon>
        <taxon>Clostridium</taxon>
    </lineage>
</organism>
<reference evidence="3 4" key="1">
    <citation type="submission" date="2023-11" db="EMBL/GenBank/DDBJ databases">
        <title>Draft genome sequence of a psychrophilic Clostridium strain from permafrost water brine.</title>
        <authorList>
            <person name="Shcherbakova V.A."/>
            <person name="Trubitsyn V.E."/>
            <person name="Zakharyuk A.G."/>
        </authorList>
    </citation>
    <scope>NUCLEOTIDE SEQUENCE [LARGE SCALE GENOMIC DNA]</scope>
    <source>
        <strain evidence="3 4">14F</strain>
    </source>
</reference>
<dbReference type="SUPFAM" id="SSF48317">
    <property type="entry name" value="Acid phosphatase/Vanadium-dependent haloperoxidase"/>
    <property type="match status" value="1"/>
</dbReference>
<evidence type="ECO:0000313" key="3">
    <source>
        <dbReference type="EMBL" id="MEF2114636.1"/>
    </source>
</evidence>
<feature type="transmembrane region" description="Helical" evidence="1">
    <location>
        <begin position="123"/>
        <end position="142"/>
    </location>
</feature>
<dbReference type="CDD" id="cd03385">
    <property type="entry name" value="PAP2_BcrC_like"/>
    <property type="match status" value="1"/>
</dbReference>
<feature type="transmembrane region" description="Helical" evidence="1">
    <location>
        <begin position="22"/>
        <end position="43"/>
    </location>
</feature>
<keyword evidence="1" id="KW-0812">Transmembrane</keyword>
<keyword evidence="1" id="KW-0472">Membrane</keyword>
<proteinExistence type="predicted"/>